<feature type="non-terminal residue" evidence="1">
    <location>
        <position position="1"/>
    </location>
</feature>
<comment type="caution">
    <text evidence="1">The sequence shown here is derived from an EMBL/GenBank/DDBJ whole genome shotgun (WGS) entry which is preliminary data.</text>
</comment>
<keyword evidence="2" id="KW-1185">Reference proteome</keyword>
<name>A0ACA9LIJ5_9GLOM</name>
<evidence type="ECO:0000313" key="2">
    <source>
        <dbReference type="Proteomes" id="UP000789366"/>
    </source>
</evidence>
<gene>
    <name evidence="1" type="ORF">SPELUC_LOCUS4443</name>
</gene>
<sequence length="597" mass="67360">ISSINSHPLKRDDDPCAPVLATKNPKYNDVKNCLISFPYDADIAKETVDVLKQYTSSFYSFFNQAREQAKPGFTFEPVDIIKELDKIIESNPKTEFEFMISLRNTYKKLRDAHIQLFPSCYGAFLYDQQLHLYSVLDKQGNQIIKVFDDLIDPTNIDCEVTSIDSVPAFDAIKNFANDQSFISRDLGVRFNNALTSISLEDGKPWKFGSEFTVRADLPETDSIKYILNCPNAKAKNVTREWLVTFLEFGAKSFHDDLCIYNNTGGERTKNKESHNIKKFETSPYIYHPKLKDVLSNRISKPSAILSKATLVHDATIAKFYKSIGSDFGIVVLIEDGLFKKDFTETLNGFKKLAKDSSIKKLVIDLSNNPGGINTFAQFINSLLLPSNSFNHTFFSYDMNVESDIVKRMITSSFNPKLKNVFSEFIDFETGKHFNSSEEFIGSRKIERGGSQSSYSTKFTLADLPSQINLPWGTKNMIILSNGASGSPASQYLQEVGQVPTVSVGGFANQSLSFASFSGGIPTTSFILGSILFQLQIFDFPDTDSHYKSFVMTLSLAEAYRFKNSDTVLEFDFKPADHRLFYDEKNIRDPNNSLHFTK</sequence>
<reference evidence="1" key="1">
    <citation type="submission" date="2021-06" db="EMBL/GenBank/DDBJ databases">
        <authorList>
            <person name="Kallberg Y."/>
            <person name="Tangrot J."/>
            <person name="Rosling A."/>
        </authorList>
    </citation>
    <scope>NUCLEOTIDE SEQUENCE</scope>
    <source>
        <strain evidence="1">28 12/20/2015</strain>
    </source>
</reference>
<dbReference type="EMBL" id="CAJVPW010003963">
    <property type="protein sequence ID" value="CAG8532775.1"/>
    <property type="molecule type" value="Genomic_DNA"/>
</dbReference>
<evidence type="ECO:0000313" key="1">
    <source>
        <dbReference type="EMBL" id="CAG8532775.1"/>
    </source>
</evidence>
<accession>A0ACA9LIJ5</accession>
<dbReference type="Proteomes" id="UP000789366">
    <property type="component" value="Unassembled WGS sequence"/>
</dbReference>
<organism evidence="1 2">
    <name type="scientific">Cetraspora pellucida</name>
    <dbReference type="NCBI Taxonomy" id="1433469"/>
    <lineage>
        <taxon>Eukaryota</taxon>
        <taxon>Fungi</taxon>
        <taxon>Fungi incertae sedis</taxon>
        <taxon>Mucoromycota</taxon>
        <taxon>Glomeromycotina</taxon>
        <taxon>Glomeromycetes</taxon>
        <taxon>Diversisporales</taxon>
        <taxon>Gigasporaceae</taxon>
        <taxon>Cetraspora</taxon>
    </lineage>
</organism>
<protein>
    <submittedName>
        <fullName evidence="1">9082_t:CDS:1</fullName>
    </submittedName>
</protein>
<proteinExistence type="predicted"/>